<evidence type="ECO:0000256" key="1">
    <source>
        <dbReference type="SAM" id="MobiDB-lite"/>
    </source>
</evidence>
<keyword evidence="3" id="KW-1185">Reference proteome</keyword>
<accession>A0A9P4V1F5</accession>
<dbReference type="AlphaFoldDB" id="A0A9P4V1F5"/>
<feature type="compositionally biased region" description="Acidic residues" evidence="1">
    <location>
        <begin position="274"/>
        <end position="288"/>
    </location>
</feature>
<dbReference type="EMBL" id="ML996165">
    <property type="protein sequence ID" value="KAF2733156.1"/>
    <property type="molecule type" value="Genomic_DNA"/>
</dbReference>
<evidence type="ECO:0000313" key="2">
    <source>
        <dbReference type="EMBL" id="KAF2733156.1"/>
    </source>
</evidence>
<feature type="region of interest" description="Disordered" evidence="1">
    <location>
        <begin position="273"/>
        <end position="300"/>
    </location>
</feature>
<organism evidence="2 3">
    <name type="scientific">Polyplosphaeria fusca</name>
    <dbReference type="NCBI Taxonomy" id="682080"/>
    <lineage>
        <taxon>Eukaryota</taxon>
        <taxon>Fungi</taxon>
        <taxon>Dikarya</taxon>
        <taxon>Ascomycota</taxon>
        <taxon>Pezizomycotina</taxon>
        <taxon>Dothideomycetes</taxon>
        <taxon>Pleosporomycetidae</taxon>
        <taxon>Pleosporales</taxon>
        <taxon>Tetraplosphaeriaceae</taxon>
        <taxon>Polyplosphaeria</taxon>
    </lineage>
</organism>
<dbReference type="Proteomes" id="UP000799444">
    <property type="component" value="Unassembled WGS sequence"/>
</dbReference>
<evidence type="ECO:0000313" key="3">
    <source>
        <dbReference type="Proteomes" id="UP000799444"/>
    </source>
</evidence>
<proteinExistence type="predicted"/>
<sequence>MASSRQKSRLSGASKTIEKEQIQDLLFSLQGRAMTVPADLGPHPIIINARGDSTLTYSMMEKKALGNNKPKSRVALSLTPEETQELGEVSSLFRYLVVGWMPASEGKSKQNPAARAKHGSPIGVQRPPASEIIDYRAEEGADMPILAVVKVSDHEPTGKTCLLAELQRIVELVDEDISHARAGMVMAHSFVSLAPDMDFGKQEAKILSLELRMVWPDVIVSAALLLFLRKGIVRRQLSIDHAMLKPFIIEAAHLVDQTILEGELDYIAVMDAGSGDEEEEEEEEDGLDTDDHKLGAGRAR</sequence>
<name>A0A9P4V1F5_9PLEO</name>
<reference evidence="2" key="1">
    <citation type="journal article" date="2020" name="Stud. Mycol.">
        <title>101 Dothideomycetes genomes: a test case for predicting lifestyles and emergence of pathogens.</title>
        <authorList>
            <person name="Haridas S."/>
            <person name="Albert R."/>
            <person name="Binder M."/>
            <person name="Bloem J."/>
            <person name="Labutti K."/>
            <person name="Salamov A."/>
            <person name="Andreopoulos B."/>
            <person name="Baker S."/>
            <person name="Barry K."/>
            <person name="Bills G."/>
            <person name="Bluhm B."/>
            <person name="Cannon C."/>
            <person name="Castanera R."/>
            <person name="Culley D."/>
            <person name="Daum C."/>
            <person name="Ezra D."/>
            <person name="Gonzalez J."/>
            <person name="Henrissat B."/>
            <person name="Kuo A."/>
            <person name="Liang C."/>
            <person name="Lipzen A."/>
            <person name="Lutzoni F."/>
            <person name="Magnuson J."/>
            <person name="Mondo S."/>
            <person name="Nolan M."/>
            <person name="Ohm R."/>
            <person name="Pangilinan J."/>
            <person name="Park H.-J."/>
            <person name="Ramirez L."/>
            <person name="Alfaro M."/>
            <person name="Sun H."/>
            <person name="Tritt A."/>
            <person name="Yoshinaga Y."/>
            <person name="Zwiers L.-H."/>
            <person name="Turgeon B."/>
            <person name="Goodwin S."/>
            <person name="Spatafora J."/>
            <person name="Crous P."/>
            <person name="Grigoriev I."/>
        </authorList>
    </citation>
    <scope>NUCLEOTIDE SEQUENCE</scope>
    <source>
        <strain evidence="2">CBS 125425</strain>
    </source>
</reference>
<gene>
    <name evidence="2" type="ORF">EJ04DRAFT_565313</name>
</gene>
<comment type="caution">
    <text evidence="2">The sequence shown here is derived from an EMBL/GenBank/DDBJ whole genome shotgun (WGS) entry which is preliminary data.</text>
</comment>
<protein>
    <submittedName>
        <fullName evidence="2">Uncharacterized protein</fullName>
    </submittedName>
</protein>